<evidence type="ECO:0000313" key="3">
    <source>
        <dbReference type="Proteomes" id="UP001151518"/>
    </source>
</evidence>
<feature type="domain" description="Serine aminopeptidase S33" evidence="1">
    <location>
        <begin position="42"/>
        <end position="283"/>
    </location>
</feature>
<dbReference type="InterPro" id="IPR029058">
    <property type="entry name" value="AB_hydrolase_fold"/>
</dbReference>
<dbReference type="InterPro" id="IPR022742">
    <property type="entry name" value="Hydrolase_4"/>
</dbReference>
<dbReference type="EMBL" id="JANBTW010000023">
    <property type="protein sequence ID" value="KAJ2678220.1"/>
    <property type="molecule type" value="Genomic_DNA"/>
</dbReference>
<organism evidence="2 3">
    <name type="scientific">Coemansia spiralis</name>
    <dbReference type="NCBI Taxonomy" id="417178"/>
    <lineage>
        <taxon>Eukaryota</taxon>
        <taxon>Fungi</taxon>
        <taxon>Fungi incertae sedis</taxon>
        <taxon>Zoopagomycota</taxon>
        <taxon>Kickxellomycotina</taxon>
        <taxon>Kickxellomycetes</taxon>
        <taxon>Kickxellales</taxon>
        <taxon>Kickxellaceae</taxon>
        <taxon>Coemansia</taxon>
    </lineage>
</organism>
<dbReference type="InterPro" id="IPR051044">
    <property type="entry name" value="MAG_DAG_Lipase"/>
</dbReference>
<proteinExistence type="predicted"/>
<dbReference type="OrthoDB" id="10249433at2759"/>
<dbReference type="Pfam" id="PF12146">
    <property type="entry name" value="Hydrolase_4"/>
    <property type="match status" value="1"/>
</dbReference>
<dbReference type="Proteomes" id="UP001151518">
    <property type="component" value="Unassembled WGS sequence"/>
</dbReference>
<accession>A0A9W8G3L8</accession>
<dbReference type="Gene3D" id="3.40.50.1820">
    <property type="entry name" value="alpha/beta hydrolase"/>
    <property type="match status" value="1"/>
</dbReference>
<reference evidence="2" key="1">
    <citation type="submission" date="2022-07" db="EMBL/GenBank/DDBJ databases">
        <title>Phylogenomic reconstructions and comparative analyses of Kickxellomycotina fungi.</title>
        <authorList>
            <person name="Reynolds N.K."/>
            <person name="Stajich J.E."/>
            <person name="Barry K."/>
            <person name="Grigoriev I.V."/>
            <person name="Crous P."/>
            <person name="Smith M.E."/>
        </authorList>
    </citation>
    <scope>NUCLEOTIDE SEQUENCE</scope>
    <source>
        <strain evidence="2">NRRL 3115</strain>
    </source>
</reference>
<name>A0A9W8G3L8_9FUNG</name>
<evidence type="ECO:0000313" key="2">
    <source>
        <dbReference type="EMBL" id="KAJ2678220.1"/>
    </source>
</evidence>
<gene>
    <name evidence="2" type="ORF">GGI25_002571</name>
</gene>
<comment type="caution">
    <text evidence="2">The sequence shown here is derived from an EMBL/GenBank/DDBJ whole genome shotgun (WGS) entry which is preliminary data.</text>
</comment>
<sequence>MDATVSTESKTATVDGVEETTEWVENAGRKFYVHNYKSVKQPPAATLTIVHGLCEHIDRYEDMARAFAKAGIQVLGFDQRGFGKTGRQHGRLGDSEGNTVVDLDIEFMNRRVAIDGVPHFLFGHSMGGLNVLAYTLGKNSDGHVKGVLASAPALVAGKAILPPRIIELVLHQVVKIAPSIQKSTGITVDMMTSNQKEVERFNAGVENLSHCTLGTLSQIIKRGGEVLEKAPTMTTPVFLVHADGDKATDCEGTRKFYSNLPEALDKEFKEVKGVQYHELHFEENLDFDLVEAYTQWILARVN</sequence>
<dbReference type="AlphaFoldDB" id="A0A9W8G3L8"/>
<dbReference type="SUPFAM" id="SSF53474">
    <property type="entry name" value="alpha/beta-Hydrolases"/>
    <property type="match status" value="1"/>
</dbReference>
<dbReference type="PANTHER" id="PTHR11614">
    <property type="entry name" value="PHOSPHOLIPASE-RELATED"/>
    <property type="match status" value="1"/>
</dbReference>
<evidence type="ECO:0000259" key="1">
    <source>
        <dbReference type="Pfam" id="PF12146"/>
    </source>
</evidence>
<protein>
    <recommendedName>
        <fullName evidence="1">Serine aminopeptidase S33 domain-containing protein</fullName>
    </recommendedName>
</protein>